<protein>
    <submittedName>
        <fullName evidence="8">Pyruvate formate lyase-activating protein</fullName>
    </submittedName>
</protein>
<evidence type="ECO:0000256" key="5">
    <source>
        <dbReference type="ARBA" id="ARBA00023014"/>
    </source>
</evidence>
<keyword evidence="5 6" id="KW-0411">Iron-sulfur</keyword>
<dbReference type="PANTHER" id="PTHR30352:SF22">
    <property type="entry name" value="PYRUVATE FORMATE-LYASE ACTIVATING ENZYME HOMOLOG"/>
    <property type="match status" value="1"/>
</dbReference>
<dbReference type="InterPro" id="IPR034457">
    <property type="entry name" value="Organic_radical-activating"/>
</dbReference>
<feature type="binding site" evidence="6">
    <location>
        <position position="153"/>
    </location>
    <ligand>
        <name>[4Fe-4S] cluster</name>
        <dbReference type="ChEBI" id="CHEBI:49883"/>
        <note>4Fe-4S-S-AdoMet</note>
    </ligand>
</feature>
<reference evidence="8 9" key="1">
    <citation type="journal article" date="2015" name="Microbiome">
        <title>Genomic resolution of linkages in carbon, nitrogen, and sulfur cycling among widespread estuary sediment bacteria.</title>
        <authorList>
            <person name="Baker B.J."/>
            <person name="Lazar C.S."/>
            <person name="Teske A.P."/>
            <person name="Dick G.J."/>
        </authorList>
    </citation>
    <scope>NUCLEOTIDE SEQUENCE [LARGE SCALE GENOMIC DNA]</scope>
    <source>
        <strain evidence="8">DG_24</strain>
    </source>
</reference>
<evidence type="ECO:0000259" key="7">
    <source>
        <dbReference type="Pfam" id="PF04055"/>
    </source>
</evidence>
<comment type="cofactor">
    <cofactor evidence="6">
        <name>[4Fe-4S] cluster</name>
        <dbReference type="ChEBI" id="CHEBI:49883"/>
    </cofactor>
    <text evidence="6">Binds 1 [4Fe-4S] cluster. The cluster is coordinated with 3 cysteines and an exchangeable S-adenosyl-L-methionine.</text>
</comment>
<dbReference type="PANTHER" id="PTHR30352">
    <property type="entry name" value="PYRUVATE FORMATE-LYASE-ACTIVATING ENZYME"/>
    <property type="match status" value="1"/>
</dbReference>
<dbReference type="AlphaFoldDB" id="A0A0S7WUU4"/>
<dbReference type="CDD" id="cd01335">
    <property type="entry name" value="Radical_SAM"/>
    <property type="match status" value="1"/>
</dbReference>
<dbReference type="STRING" id="1703770.AMJ39_02775"/>
<keyword evidence="8" id="KW-0456">Lyase</keyword>
<feature type="binding site" evidence="6">
    <location>
        <position position="156"/>
    </location>
    <ligand>
        <name>[4Fe-4S] cluster</name>
        <dbReference type="ChEBI" id="CHEBI:49883"/>
        <note>4Fe-4S-S-AdoMet</note>
    </ligand>
</feature>
<keyword evidence="2 6" id="KW-0949">S-adenosyl-L-methionine</keyword>
<comment type="caution">
    <text evidence="8">The sequence shown here is derived from an EMBL/GenBank/DDBJ whole genome shotgun (WGS) entry which is preliminary data.</text>
</comment>
<gene>
    <name evidence="8" type="ORF">AMJ39_02775</name>
</gene>
<evidence type="ECO:0000256" key="6">
    <source>
        <dbReference type="PIRSR" id="PIRSR004869-50"/>
    </source>
</evidence>
<evidence type="ECO:0000313" key="9">
    <source>
        <dbReference type="Proteomes" id="UP000052008"/>
    </source>
</evidence>
<dbReference type="Gene3D" id="3.20.20.70">
    <property type="entry name" value="Aldolase class I"/>
    <property type="match status" value="1"/>
</dbReference>
<keyword evidence="1" id="KW-0004">4Fe-4S</keyword>
<dbReference type="InterPro" id="IPR013785">
    <property type="entry name" value="Aldolase_TIM"/>
</dbReference>
<dbReference type="GO" id="GO:0051539">
    <property type="term" value="F:4 iron, 4 sulfur cluster binding"/>
    <property type="evidence" value="ECO:0007669"/>
    <property type="project" value="UniProtKB-KW"/>
</dbReference>
<dbReference type="InterPro" id="IPR007197">
    <property type="entry name" value="rSAM"/>
</dbReference>
<dbReference type="GO" id="GO:0016829">
    <property type="term" value="F:lyase activity"/>
    <property type="evidence" value="ECO:0007669"/>
    <property type="project" value="UniProtKB-KW"/>
</dbReference>
<evidence type="ECO:0000256" key="2">
    <source>
        <dbReference type="ARBA" id="ARBA00022691"/>
    </source>
</evidence>
<keyword evidence="3 6" id="KW-0479">Metal-binding</keyword>
<dbReference type="EMBL" id="LIZS01000010">
    <property type="protein sequence ID" value="KPJ53927.1"/>
    <property type="molecule type" value="Genomic_DNA"/>
</dbReference>
<evidence type="ECO:0000256" key="4">
    <source>
        <dbReference type="ARBA" id="ARBA00023004"/>
    </source>
</evidence>
<sequence length="367" mass="39408">MAQCLSCGSTSPEIPAVLGLCLRCIREGTGTAADVAADVHARARRYYGLREAIPEDDEGVRCGVCRNRCLIGEGMAGYCGLRENRGGRIVELGGTPERGFLDWYYDPMPTNCVADWVCAGGSSAGYPTYSRSRGPEYGCVNLAVFYRACTFDCLFCQNWHFREGVGGGRSTSAHELAGKASPQTSCVCFFGGDPTPQMLHSLAVAEEALEAAGDRPLRICWETNGSMSRALMAKAAEVALRSGGTIKIDLKTWDPNLSRALCGVGNEQTLENFAFVASKMGERPDPPLLVASTLLVPGYVDEQEISSIARFIASCNQDVPYALLAFHPAFVMDDLPTTSRRQAQAAEAAARAAGLSRVRIGNIHLLT</sequence>
<keyword evidence="4 6" id="KW-0408">Iron</keyword>
<evidence type="ECO:0000256" key="1">
    <source>
        <dbReference type="ARBA" id="ARBA00022485"/>
    </source>
</evidence>
<keyword evidence="8" id="KW-0670">Pyruvate</keyword>
<name>A0A0S7WUU4_UNCT6</name>
<dbReference type="SUPFAM" id="SSF102114">
    <property type="entry name" value="Radical SAM enzymes"/>
    <property type="match status" value="1"/>
</dbReference>
<dbReference type="GO" id="GO:0046872">
    <property type="term" value="F:metal ion binding"/>
    <property type="evidence" value="ECO:0007669"/>
    <property type="project" value="UniProtKB-KW"/>
</dbReference>
<dbReference type="SFLD" id="SFLDS00029">
    <property type="entry name" value="Radical_SAM"/>
    <property type="match status" value="1"/>
</dbReference>
<dbReference type="InterPro" id="IPR058240">
    <property type="entry name" value="rSAM_sf"/>
</dbReference>
<dbReference type="Pfam" id="PF04055">
    <property type="entry name" value="Radical_SAM"/>
    <property type="match status" value="1"/>
</dbReference>
<feature type="domain" description="Radical SAM core" evidence="7">
    <location>
        <begin position="144"/>
        <end position="303"/>
    </location>
</feature>
<proteinExistence type="predicted"/>
<feature type="binding site" evidence="6">
    <location>
        <position position="149"/>
    </location>
    <ligand>
        <name>[4Fe-4S] cluster</name>
        <dbReference type="ChEBI" id="CHEBI:49883"/>
        <note>4Fe-4S-S-AdoMet</note>
    </ligand>
</feature>
<dbReference type="InterPro" id="IPR016431">
    <property type="entry name" value="Pyrv-formate_lyase-activ_prd"/>
</dbReference>
<evidence type="ECO:0000256" key="3">
    <source>
        <dbReference type="ARBA" id="ARBA00022723"/>
    </source>
</evidence>
<dbReference type="PIRSF" id="PIRSF004869">
    <property type="entry name" value="PflX_prd"/>
    <property type="match status" value="1"/>
</dbReference>
<organism evidence="8 9">
    <name type="scientific">candidate division TA06 bacterium DG_24</name>
    <dbReference type="NCBI Taxonomy" id="1703770"/>
    <lineage>
        <taxon>Bacteria</taxon>
        <taxon>Bacteria division TA06</taxon>
    </lineage>
</organism>
<evidence type="ECO:0000313" key="8">
    <source>
        <dbReference type="EMBL" id="KPJ53927.1"/>
    </source>
</evidence>
<accession>A0A0S7WUU4</accession>
<dbReference type="Proteomes" id="UP000052008">
    <property type="component" value="Unassembled WGS sequence"/>
</dbReference>